<feature type="domain" description="N-acetyltransferase" evidence="5">
    <location>
        <begin position="4"/>
        <end position="150"/>
    </location>
</feature>
<feature type="active site" description="Proton acceptor; via carboxylate" evidence="4">
    <location>
        <position position="421"/>
    </location>
</feature>
<keyword evidence="7" id="KW-1185">Reference proteome</keyword>
<evidence type="ECO:0000256" key="3">
    <source>
        <dbReference type="ARBA" id="ARBA00023315"/>
    </source>
</evidence>
<dbReference type="Gene3D" id="3.30.1050.10">
    <property type="entry name" value="SCP2 sterol-binding domain"/>
    <property type="match status" value="1"/>
</dbReference>
<feature type="active site" description="Proton donor" evidence="4">
    <location>
        <position position="123"/>
    </location>
</feature>
<dbReference type="HAMAP" id="MF_01812">
    <property type="entry name" value="Eis"/>
    <property type="match status" value="1"/>
</dbReference>
<name>A0ABV6THZ9_9ACTN</name>
<dbReference type="InterPro" id="IPR051554">
    <property type="entry name" value="Acetyltransferase_Eis"/>
</dbReference>
<dbReference type="SUPFAM" id="SSF55729">
    <property type="entry name" value="Acyl-CoA N-acyltransferases (Nat)"/>
    <property type="match status" value="1"/>
</dbReference>
<reference evidence="6 7" key="1">
    <citation type="submission" date="2024-09" db="EMBL/GenBank/DDBJ databases">
        <authorList>
            <person name="Sun Q."/>
            <person name="Mori K."/>
        </authorList>
    </citation>
    <scope>NUCLEOTIDE SEQUENCE [LARGE SCALE GENOMIC DNA]</scope>
    <source>
        <strain evidence="6 7">JCM 4557</strain>
    </source>
</reference>
<dbReference type="Pfam" id="PF13530">
    <property type="entry name" value="SCP2_2"/>
    <property type="match status" value="1"/>
</dbReference>
<dbReference type="RefSeq" id="WP_394320237.1">
    <property type="nucleotide sequence ID" value="NZ_JBHMQV010000009.1"/>
</dbReference>
<dbReference type="InterPro" id="IPR036527">
    <property type="entry name" value="SCP2_sterol-bd_dom_sf"/>
</dbReference>
<protein>
    <submittedName>
        <fullName evidence="6">GNAT family N-acetyltransferase</fullName>
        <ecNumber evidence="6">2.3.1.-</ecNumber>
    </submittedName>
</protein>
<comment type="similarity">
    <text evidence="1 4">Belongs to the acetyltransferase Eis family.</text>
</comment>
<evidence type="ECO:0000256" key="4">
    <source>
        <dbReference type="HAMAP-Rule" id="MF_01812"/>
    </source>
</evidence>
<comment type="subunit">
    <text evidence="4">Homohexamer; trimer of dimers.</text>
</comment>
<dbReference type="InterPro" id="IPR025559">
    <property type="entry name" value="Eis_dom"/>
</dbReference>
<dbReference type="InterPro" id="IPR041380">
    <property type="entry name" value="Acetyltransf_17"/>
</dbReference>
<evidence type="ECO:0000313" key="7">
    <source>
        <dbReference type="Proteomes" id="UP001589887"/>
    </source>
</evidence>
<dbReference type="InterPro" id="IPR022902">
    <property type="entry name" value="NAcTrfase_Eis"/>
</dbReference>
<dbReference type="Gene3D" id="3.40.630.30">
    <property type="match status" value="2"/>
</dbReference>
<dbReference type="SUPFAM" id="SSF55718">
    <property type="entry name" value="SCP-like"/>
    <property type="match status" value="1"/>
</dbReference>
<evidence type="ECO:0000256" key="2">
    <source>
        <dbReference type="ARBA" id="ARBA00022679"/>
    </source>
</evidence>
<dbReference type="Pfam" id="PF13527">
    <property type="entry name" value="Acetyltransf_9"/>
    <property type="match status" value="1"/>
</dbReference>
<evidence type="ECO:0000313" key="6">
    <source>
        <dbReference type="EMBL" id="MFC0845414.1"/>
    </source>
</evidence>
<dbReference type="PANTHER" id="PTHR37817">
    <property type="entry name" value="N-ACETYLTRANSFERASE EIS"/>
    <property type="match status" value="1"/>
</dbReference>
<keyword evidence="3 4" id="KW-0012">Acyltransferase</keyword>
<feature type="binding site" evidence="4">
    <location>
        <begin position="82"/>
        <end position="84"/>
    </location>
    <ligand>
        <name>acetyl-CoA</name>
        <dbReference type="ChEBI" id="CHEBI:57288"/>
    </ligand>
</feature>
<accession>A0ABV6THZ9</accession>
<dbReference type="GO" id="GO:0016746">
    <property type="term" value="F:acyltransferase activity"/>
    <property type="evidence" value="ECO:0007669"/>
    <property type="project" value="UniProtKB-KW"/>
</dbReference>
<dbReference type="InterPro" id="IPR016181">
    <property type="entry name" value="Acyl_CoA_acyltransferase"/>
</dbReference>
<dbReference type="EC" id="2.3.1.-" evidence="6"/>
<feature type="binding site" evidence="4">
    <location>
        <begin position="118"/>
        <end position="119"/>
    </location>
    <ligand>
        <name>acetyl-CoA</name>
        <dbReference type="ChEBI" id="CHEBI:57288"/>
    </ligand>
</feature>
<dbReference type="Pfam" id="PF17668">
    <property type="entry name" value="Acetyltransf_17"/>
    <property type="match status" value="1"/>
</dbReference>
<dbReference type="NCBIfam" id="NF002367">
    <property type="entry name" value="PRK01346.1-4"/>
    <property type="match status" value="1"/>
</dbReference>
<comment type="caution">
    <text evidence="6">The sequence shown here is derived from an EMBL/GenBank/DDBJ whole genome shotgun (WGS) entry which is preliminary data.</text>
</comment>
<gene>
    <name evidence="6" type="ORF">ACFH04_17100</name>
</gene>
<evidence type="ECO:0000259" key="5">
    <source>
        <dbReference type="PROSITE" id="PS51186"/>
    </source>
</evidence>
<dbReference type="CDD" id="cd04301">
    <property type="entry name" value="NAT_SF"/>
    <property type="match status" value="1"/>
</dbReference>
<keyword evidence="2 4" id="KW-0808">Transferase</keyword>
<dbReference type="InterPro" id="IPR000182">
    <property type="entry name" value="GNAT_dom"/>
</dbReference>
<evidence type="ECO:0000256" key="1">
    <source>
        <dbReference type="ARBA" id="ARBA00009213"/>
    </source>
</evidence>
<sequence length="421" mass="45761">MDQLRFRDVPEAHVDRALALGYLAFHERPEDEEIRKYHREALLDCDRVGAYDGDVLVGFLAAFRFTISVPGGELPCPGLTFVCVAPTHRRRGVLTGMMAELFRRAAAEGRPVAALWASEAAIYGRYGYGSATHGATVEIDSSRPLALRIAPDERPLRLVDPLDAPALLGPYYDATRARTPGRIARDAVRWRKEWLADKDQEDDDLSPPRIVALGSPDEPLGGYAVYRTKGGDEDAGTPGLVRVDELEADTPAGAAALWRYLAAIDLTGRVRYWGGAPDDPLHHFAADRDQVRVTQTFPALWLRLLDVRAALTARSWAAPADLVVEVRDEHVPANAGRFRLTVAPGPGTGTDPAPYTASYEPTDARPDLALDVRDLGACYLGGTDPRHLVAAGLITEHTPGAAAALSAALRTDRLPHTVDEF</sequence>
<organism evidence="6 7">
    <name type="scientific">Streptomyces noboritoensis</name>
    <dbReference type="NCBI Taxonomy" id="67337"/>
    <lineage>
        <taxon>Bacteria</taxon>
        <taxon>Bacillati</taxon>
        <taxon>Actinomycetota</taxon>
        <taxon>Actinomycetes</taxon>
        <taxon>Kitasatosporales</taxon>
        <taxon>Streptomycetaceae</taxon>
        <taxon>Streptomyces</taxon>
    </lineage>
</organism>
<proteinExistence type="inferred from homology"/>
<dbReference type="PROSITE" id="PS51186">
    <property type="entry name" value="GNAT"/>
    <property type="match status" value="1"/>
</dbReference>
<feature type="binding site" evidence="4">
    <location>
        <begin position="90"/>
        <end position="95"/>
    </location>
    <ligand>
        <name>acetyl-CoA</name>
        <dbReference type="ChEBI" id="CHEBI:57288"/>
    </ligand>
</feature>
<dbReference type="EMBL" id="JBHMQV010000009">
    <property type="protein sequence ID" value="MFC0845414.1"/>
    <property type="molecule type" value="Genomic_DNA"/>
</dbReference>
<dbReference type="PANTHER" id="PTHR37817:SF1">
    <property type="entry name" value="N-ACETYLTRANSFERASE EIS"/>
    <property type="match status" value="1"/>
</dbReference>
<dbReference type="Proteomes" id="UP001589887">
    <property type="component" value="Unassembled WGS sequence"/>
</dbReference>